<dbReference type="GO" id="GO:0006629">
    <property type="term" value="P:lipid metabolic process"/>
    <property type="evidence" value="ECO:0007669"/>
    <property type="project" value="InterPro"/>
</dbReference>
<dbReference type="GO" id="GO:0008081">
    <property type="term" value="F:phosphoric diester hydrolase activity"/>
    <property type="evidence" value="ECO:0007669"/>
    <property type="project" value="InterPro"/>
</dbReference>
<dbReference type="InterPro" id="IPR017946">
    <property type="entry name" value="PLC-like_Pdiesterase_TIM-brl"/>
</dbReference>
<evidence type="ECO:0000259" key="1">
    <source>
        <dbReference type="PROSITE" id="PS51704"/>
    </source>
</evidence>
<sequence>MPAITASAIQKDSSTVSFAGNLVIDSLPRPKKVNNHVVAHRGGSMETGVPDNSLEALNYAMGLKCYASECDIYITKDNKVIVAHADGNDKINGLHPWEATYEKIASVAKLPNEETIPTLEVYLDRLLQGGSTKLWLDVKSISSIQRSEADELTSRCSERASEIVRQKKANHFVEFIVAGKDIYDRTLKAAKGDWPCGLMDTGLSPEDFKNNGYKWANFQDTKVFYHDGQLKGAYSIRDYTDAGIAVSVYHVDTEQDKAWYVKRNDVYALTTNYPKALLKALAEER</sequence>
<evidence type="ECO:0000313" key="2">
    <source>
        <dbReference type="EMBL" id="SEB17713.1"/>
    </source>
</evidence>
<dbReference type="InterPro" id="IPR030395">
    <property type="entry name" value="GP_PDE_dom"/>
</dbReference>
<dbReference type="Gene3D" id="3.20.20.190">
    <property type="entry name" value="Phosphatidylinositol (PI) phosphodiesterase"/>
    <property type="match status" value="1"/>
</dbReference>
<dbReference type="Pfam" id="PF03009">
    <property type="entry name" value="GDPD"/>
    <property type="match status" value="1"/>
</dbReference>
<dbReference type="AlphaFoldDB" id="A0A1H4H7A5"/>
<dbReference type="STRING" id="425514.SAMN05443550_11410"/>
<reference evidence="2 3" key="1">
    <citation type="submission" date="2016-10" db="EMBL/GenBank/DDBJ databases">
        <authorList>
            <person name="de Groot N.N."/>
        </authorList>
    </citation>
    <scope>NUCLEOTIDE SEQUENCE [LARGE SCALE GENOMIC DNA]</scope>
    <source>
        <strain evidence="2 3">DSM 19033</strain>
    </source>
</reference>
<dbReference type="PROSITE" id="PS51704">
    <property type="entry name" value="GP_PDE"/>
    <property type="match status" value="1"/>
</dbReference>
<gene>
    <name evidence="2" type="ORF">SAMN05443550_11410</name>
</gene>
<dbReference type="SUPFAM" id="SSF51695">
    <property type="entry name" value="PLC-like phosphodiesterases"/>
    <property type="match status" value="1"/>
</dbReference>
<protein>
    <submittedName>
        <fullName evidence="2">Glycerophosphoryl diester phosphodiesterase</fullName>
    </submittedName>
</protein>
<keyword evidence="3" id="KW-1185">Reference proteome</keyword>
<dbReference type="PANTHER" id="PTHR46211">
    <property type="entry name" value="GLYCEROPHOSPHORYL DIESTER PHOSPHODIESTERASE"/>
    <property type="match status" value="1"/>
</dbReference>
<organism evidence="2 3">
    <name type="scientific">Pedobacter hartonius</name>
    <dbReference type="NCBI Taxonomy" id="425514"/>
    <lineage>
        <taxon>Bacteria</taxon>
        <taxon>Pseudomonadati</taxon>
        <taxon>Bacteroidota</taxon>
        <taxon>Sphingobacteriia</taxon>
        <taxon>Sphingobacteriales</taxon>
        <taxon>Sphingobacteriaceae</taxon>
        <taxon>Pedobacter</taxon>
    </lineage>
</organism>
<dbReference type="Proteomes" id="UP000198850">
    <property type="component" value="Unassembled WGS sequence"/>
</dbReference>
<feature type="domain" description="GP-PDE" evidence="1">
    <location>
        <begin position="35"/>
        <end position="281"/>
    </location>
</feature>
<name>A0A1H4H7A5_9SPHI</name>
<dbReference type="EMBL" id="FNRA01000014">
    <property type="protein sequence ID" value="SEB17713.1"/>
    <property type="molecule type" value="Genomic_DNA"/>
</dbReference>
<dbReference type="PANTHER" id="PTHR46211:SF1">
    <property type="entry name" value="GLYCEROPHOSPHODIESTER PHOSPHODIESTERASE, CYTOPLASMIC"/>
    <property type="match status" value="1"/>
</dbReference>
<proteinExistence type="predicted"/>
<accession>A0A1H4H7A5</accession>
<evidence type="ECO:0000313" key="3">
    <source>
        <dbReference type="Proteomes" id="UP000198850"/>
    </source>
</evidence>